<protein>
    <submittedName>
        <fullName evidence="2">Uncharacterized protein</fullName>
    </submittedName>
</protein>
<evidence type="ECO:0000256" key="1">
    <source>
        <dbReference type="SAM" id="MobiDB-lite"/>
    </source>
</evidence>
<evidence type="ECO:0000313" key="3">
    <source>
        <dbReference type="Proteomes" id="UP000001075"/>
    </source>
</evidence>
<gene>
    <name evidence="2" type="ORF">I79_019611</name>
</gene>
<dbReference type="Proteomes" id="UP000001075">
    <property type="component" value="Unassembled WGS sequence"/>
</dbReference>
<sequence length="70" mass="7343">MSPTTSSPSSRDINAIHSASLSRPGTMSTCGTGWVGGRAFSALERVTPRSRTCLCGNETGTQDRKPRGSD</sequence>
<dbReference type="InParanoid" id="G3I7W2"/>
<name>G3I7W2_CRIGR</name>
<organism evidence="2 3">
    <name type="scientific">Cricetulus griseus</name>
    <name type="common">Chinese hamster</name>
    <name type="synonym">Cricetulus barabensis griseus</name>
    <dbReference type="NCBI Taxonomy" id="10029"/>
    <lineage>
        <taxon>Eukaryota</taxon>
        <taxon>Metazoa</taxon>
        <taxon>Chordata</taxon>
        <taxon>Craniata</taxon>
        <taxon>Vertebrata</taxon>
        <taxon>Euteleostomi</taxon>
        <taxon>Mammalia</taxon>
        <taxon>Eutheria</taxon>
        <taxon>Euarchontoglires</taxon>
        <taxon>Glires</taxon>
        <taxon>Rodentia</taxon>
        <taxon>Myomorpha</taxon>
        <taxon>Muroidea</taxon>
        <taxon>Cricetidae</taxon>
        <taxon>Cricetinae</taxon>
        <taxon>Cricetulus</taxon>
    </lineage>
</organism>
<evidence type="ECO:0000313" key="2">
    <source>
        <dbReference type="EMBL" id="EGW11804.1"/>
    </source>
</evidence>
<reference evidence="3" key="1">
    <citation type="journal article" date="2011" name="Nat. Biotechnol.">
        <title>The genomic sequence of the Chinese hamster ovary (CHO)-K1 cell line.</title>
        <authorList>
            <person name="Xu X."/>
            <person name="Nagarajan H."/>
            <person name="Lewis N.E."/>
            <person name="Pan S."/>
            <person name="Cai Z."/>
            <person name="Liu X."/>
            <person name="Chen W."/>
            <person name="Xie M."/>
            <person name="Wang W."/>
            <person name="Hammond S."/>
            <person name="Andersen M.R."/>
            <person name="Neff N."/>
            <person name="Passarelli B."/>
            <person name="Koh W."/>
            <person name="Fan H.C."/>
            <person name="Wang J."/>
            <person name="Gui Y."/>
            <person name="Lee K.H."/>
            <person name="Betenbaugh M.J."/>
            <person name="Quake S.R."/>
            <person name="Famili I."/>
            <person name="Palsson B.O."/>
            <person name="Wang J."/>
        </authorList>
    </citation>
    <scope>NUCLEOTIDE SEQUENCE [LARGE SCALE GENOMIC DNA]</scope>
    <source>
        <strain evidence="3">CHO K1 cell line</strain>
    </source>
</reference>
<proteinExistence type="predicted"/>
<dbReference type="AlphaFoldDB" id="G3I7W2"/>
<dbReference type="EMBL" id="JH001458">
    <property type="protein sequence ID" value="EGW11804.1"/>
    <property type="molecule type" value="Genomic_DNA"/>
</dbReference>
<accession>G3I7W2</accession>
<feature type="region of interest" description="Disordered" evidence="1">
    <location>
        <begin position="1"/>
        <end position="28"/>
    </location>
</feature>